<organism evidence="15 16">
    <name type="scientific">Hypsibius exemplaris</name>
    <name type="common">Freshwater tardigrade</name>
    <dbReference type="NCBI Taxonomy" id="2072580"/>
    <lineage>
        <taxon>Eukaryota</taxon>
        <taxon>Metazoa</taxon>
        <taxon>Ecdysozoa</taxon>
        <taxon>Tardigrada</taxon>
        <taxon>Eutardigrada</taxon>
        <taxon>Parachela</taxon>
        <taxon>Hypsibioidea</taxon>
        <taxon>Hypsibiidae</taxon>
        <taxon>Hypsibius</taxon>
    </lineage>
</organism>
<comment type="caution">
    <text evidence="15">The sequence shown here is derived from an EMBL/GenBank/DDBJ whole genome shotgun (WGS) entry which is preliminary data.</text>
</comment>
<keyword evidence="16" id="KW-1185">Reference proteome</keyword>
<dbReference type="InterPro" id="IPR029061">
    <property type="entry name" value="THDP-binding"/>
</dbReference>
<dbReference type="NCBIfam" id="NF004559">
    <property type="entry name" value="PRK05899.2-5"/>
    <property type="match status" value="1"/>
</dbReference>
<dbReference type="EMBL" id="MTYJ01000037">
    <property type="protein sequence ID" value="OQV19635.1"/>
    <property type="molecule type" value="Genomic_DNA"/>
</dbReference>
<dbReference type="FunFam" id="3.40.50.970:FF:000033">
    <property type="entry name" value="Transketolase isoform 1"/>
    <property type="match status" value="1"/>
</dbReference>
<name>A0A1W0WWS3_HYPEX</name>
<evidence type="ECO:0000256" key="9">
    <source>
        <dbReference type="ARBA" id="ARBA00022679"/>
    </source>
</evidence>
<dbReference type="SUPFAM" id="SSF52922">
    <property type="entry name" value="TK C-terminal domain-like"/>
    <property type="match status" value="1"/>
</dbReference>
<keyword evidence="11" id="KW-0106">Calcium</keyword>
<evidence type="ECO:0000256" key="7">
    <source>
        <dbReference type="ARBA" id="ARBA00011738"/>
    </source>
</evidence>
<comment type="cofactor">
    <cofactor evidence="4">
        <name>Mg(2+)</name>
        <dbReference type="ChEBI" id="CHEBI:18420"/>
    </cofactor>
</comment>
<comment type="subunit">
    <text evidence="7">Homodimer.</text>
</comment>
<dbReference type="CDD" id="cd07033">
    <property type="entry name" value="TPP_PYR_DXS_TK_like"/>
    <property type="match status" value="1"/>
</dbReference>
<evidence type="ECO:0000313" key="15">
    <source>
        <dbReference type="EMBL" id="OQV19635.1"/>
    </source>
</evidence>
<dbReference type="PROSITE" id="PS00802">
    <property type="entry name" value="TRANSKETOLASE_2"/>
    <property type="match status" value="1"/>
</dbReference>
<dbReference type="InterPro" id="IPR051424">
    <property type="entry name" value="Transketolase-like"/>
</dbReference>
<dbReference type="OrthoDB" id="10267175at2759"/>
<dbReference type="GO" id="GO:0004802">
    <property type="term" value="F:transketolase activity"/>
    <property type="evidence" value="ECO:0007669"/>
    <property type="project" value="UniProtKB-EC"/>
</dbReference>
<dbReference type="Pfam" id="PF02779">
    <property type="entry name" value="Transket_pyr"/>
    <property type="match status" value="1"/>
</dbReference>
<dbReference type="CDD" id="cd02012">
    <property type="entry name" value="TPP_TK"/>
    <property type="match status" value="1"/>
</dbReference>
<dbReference type="Gene3D" id="3.40.50.970">
    <property type="match status" value="2"/>
</dbReference>
<dbReference type="Proteomes" id="UP000192578">
    <property type="component" value="Unassembled WGS sequence"/>
</dbReference>
<dbReference type="GO" id="GO:0030976">
    <property type="term" value="F:thiamine pyrophosphate binding"/>
    <property type="evidence" value="ECO:0007669"/>
    <property type="project" value="TreeGrafter"/>
</dbReference>
<dbReference type="Gene3D" id="3.40.50.920">
    <property type="match status" value="1"/>
</dbReference>
<evidence type="ECO:0000256" key="5">
    <source>
        <dbReference type="ARBA" id="ARBA00001964"/>
    </source>
</evidence>
<dbReference type="InterPro" id="IPR005474">
    <property type="entry name" value="Transketolase_N"/>
</dbReference>
<evidence type="ECO:0000256" key="13">
    <source>
        <dbReference type="ARBA" id="ARBA00023052"/>
    </source>
</evidence>
<accession>A0A1W0WWS3</accession>
<dbReference type="Pfam" id="PF00456">
    <property type="entry name" value="Transketolase_N"/>
    <property type="match status" value="1"/>
</dbReference>
<dbReference type="InterPro" id="IPR020826">
    <property type="entry name" value="Transketolase_BS"/>
</dbReference>
<dbReference type="PANTHER" id="PTHR43195">
    <property type="entry name" value="TRANSKETOLASE"/>
    <property type="match status" value="1"/>
</dbReference>
<dbReference type="GO" id="GO:0005737">
    <property type="term" value="C:cytoplasm"/>
    <property type="evidence" value="ECO:0007669"/>
    <property type="project" value="UniProtKB-ARBA"/>
</dbReference>
<dbReference type="FunFam" id="3.40.50.970:FF:000129">
    <property type="entry name" value="Transketolase"/>
    <property type="match status" value="1"/>
</dbReference>
<evidence type="ECO:0000256" key="1">
    <source>
        <dbReference type="ARBA" id="ARBA00001913"/>
    </source>
</evidence>
<keyword evidence="9" id="KW-0808">Transferase</keyword>
<evidence type="ECO:0000256" key="12">
    <source>
        <dbReference type="ARBA" id="ARBA00022842"/>
    </source>
</evidence>
<dbReference type="SUPFAM" id="SSF52518">
    <property type="entry name" value="Thiamin diphosphate-binding fold (THDP-binding)"/>
    <property type="match status" value="2"/>
</dbReference>
<comment type="cofactor">
    <cofactor evidence="5">
        <name>thiamine diphosphate</name>
        <dbReference type="ChEBI" id="CHEBI:58937"/>
    </cofactor>
</comment>
<comment type="cofactor">
    <cofactor evidence="3">
        <name>Co(2+)</name>
        <dbReference type="ChEBI" id="CHEBI:48828"/>
    </cofactor>
</comment>
<evidence type="ECO:0000313" key="16">
    <source>
        <dbReference type="Proteomes" id="UP000192578"/>
    </source>
</evidence>
<dbReference type="Pfam" id="PF02780">
    <property type="entry name" value="Transketolase_C"/>
    <property type="match status" value="1"/>
</dbReference>
<dbReference type="AlphaFoldDB" id="A0A1W0WWS3"/>
<keyword evidence="10" id="KW-0479">Metal-binding</keyword>
<feature type="domain" description="Transketolase-like pyrimidine-binding" evidence="14">
    <location>
        <begin position="324"/>
        <end position="488"/>
    </location>
</feature>
<dbReference type="SMART" id="SM00861">
    <property type="entry name" value="Transket_pyr"/>
    <property type="match status" value="1"/>
</dbReference>
<sequence>MSSASVYDRDPSEEVLTQLRQIATKLRVDSIKSTNAAKSGHPTSCASVADIMAVLYWHTMKHNPMDPRDPNNDRFILSKGHAAPILYSVMAELGFVKESELENLRKIDCELEGHPTPRLAFVDVATGSLGQGLSCAAGIAYGGKYLDKASFRTFCVMGDGESAEGSVWEAMHFASHYKLNNLIACIDVNRLGQSEPTSLGHDMDTYKRRCEAFGWKTHVVDGHDIKQLVQVFYDARRSEDKPVMILAKTFKGKGLVGIENEDNWHGKALGDKADKIIQNLQESIKGLPAVTLVPERPAKAELQVVSTTKVVLSDKPEYEIGKQIATRQAYGTALVKLATVYPRIIALDCDVKNSTYSENLKKVYPQRFVECFIAEQNAIGVAIGLATRHRFIPFMSTFACFMTRGFDQLRMGAISLANVKFVGSHAGVSIGEDGPSQMALEDIAMFRSLPGCTVFYPSDAVSTERACELAANTEGICFIRTGRPANAVIFKGDEVFEVGKAKVIKQSETDVVTVIGAGVTLHEAIKAAEQLAGKGVNIRVLDPFTIKPIDAEAIVKHARATKGRVISVEDHYPEGGIGEAVAGVIAQYPDIVLKRLHVNRIPHSGPPNVLLDLFEISAKAIVAAVESEWSNKA</sequence>
<protein>
    <recommendedName>
        <fullName evidence="8">transketolase</fullName>
        <ecNumber evidence="8">2.2.1.1</ecNumber>
    </recommendedName>
</protein>
<gene>
    <name evidence="15" type="ORF">BV898_06408</name>
</gene>
<comment type="cofactor">
    <cofactor evidence="1">
        <name>Ca(2+)</name>
        <dbReference type="ChEBI" id="CHEBI:29108"/>
    </cofactor>
</comment>
<dbReference type="GO" id="GO:0046872">
    <property type="term" value="F:metal ion binding"/>
    <property type="evidence" value="ECO:0007669"/>
    <property type="project" value="UniProtKB-KW"/>
</dbReference>
<evidence type="ECO:0000256" key="4">
    <source>
        <dbReference type="ARBA" id="ARBA00001946"/>
    </source>
</evidence>
<dbReference type="InterPro" id="IPR009014">
    <property type="entry name" value="Transketo_C/PFOR_II"/>
</dbReference>
<dbReference type="InterPro" id="IPR033248">
    <property type="entry name" value="Transketolase_C"/>
</dbReference>
<evidence type="ECO:0000256" key="6">
    <source>
        <dbReference type="ARBA" id="ARBA00007131"/>
    </source>
</evidence>
<keyword evidence="12" id="KW-0460">Magnesium</keyword>
<dbReference type="InterPro" id="IPR005475">
    <property type="entry name" value="Transketolase-like_Pyr-bd"/>
</dbReference>
<comment type="cofactor">
    <cofactor evidence="2">
        <name>Mn(2+)</name>
        <dbReference type="ChEBI" id="CHEBI:29035"/>
    </cofactor>
</comment>
<keyword evidence="13" id="KW-0786">Thiamine pyrophosphate</keyword>
<evidence type="ECO:0000256" key="2">
    <source>
        <dbReference type="ARBA" id="ARBA00001936"/>
    </source>
</evidence>
<evidence type="ECO:0000256" key="10">
    <source>
        <dbReference type="ARBA" id="ARBA00022723"/>
    </source>
</evidence>
<comment type="similarity">
    <text evidence="6">Belongs to the transketolase family.</text>
</comment>
<evidence type="ECO:0000256" key="3">
    <source>
        <dbReference type="ARBA" id="ARBA00001941"/>
    </source>
</evidence>
<reference evidence="16" key="1">
    <citation type="submission" date="2017-01" db="EMBL/GenBank/DDBJ databases">
        <title>Comparative genomics of anhydrobiosis in the tardigrade Hypsibius dujardini.</title>
        <authorList>
            <person name="Yoshida Y."/>
            <person name="Koutsovoulos G."/>
            <person name="Laetsch D."/>
            <person name="Stevens L."/>
            <person name="Kumar S."/>
            <person name="Horikawa D."/>
            <person name="Ishino K."/>
            <person name="Komine S."/>
            <person name="Tomita M."/>
            <person name="Blaxter M."/>
            <person name="Arakawa K."/>
        </authorList>
    </citation>
    <scope>NUCLEOTIDE SEQUENCE [LARGE SCALE GENOMIC DNA]</scope>
    <source>
        <strain evidence="16">Z151</strain>
    </source>
</reference>
<evidence type="ECO:0000256" key="8">
    <source>
        <dbReference type="ARBA" id="ARBA00013152"/>
    </source>
</evidence>
<evidence type="ECO:0000256" key="11">
    <source>
        <dbReference type="ARBA" id="ARBA00022837"/>
    </source>
</evidence>
<proteinExistence type="inferred from homology"/>
<dbReference type="EC" id="2.2.1.1" evidence="8"/>
<evidence type="ECO:0000259" key="14">
    <source>
        <dbReference type="SMART" id="SM00861"/>
    </source>
</evidence>
<dbReference type="PANTHER" id="PTHR43195:SF1">
    <property type="entry name" value="FI06132P-RELATED"/>
    <property type="match status" value="1"/>
</dbReference>